<dbReference type="PANTHER" id="PTHR30572:SF4">
    <property type="entry name" value="ABC TRANSPORTER PERMEASE YTRF"/>
    <property type="match status" value="1"/>
</dbReference>
<evidence type="ECO:0000313" key="9">
    <source>
        <dbReference type="EMBL" id="ROS42841.1"/>
    </source>
</evidence>
<comment type="similarity">
    <text evidence="6">Belongs to the ABC-4 integral membrane protein family.</text>
</comment>
<keyword evidence="10" id="KW-1185">Reference proteome</keyword>
<feature type="transmembrane region" description="Helical" evidence="7">
    <location>
        <begin position="736"/>
        <end position="758"/>
    </location>
</feature>
<sequence>MSAVWRVARAAVGRRRLQTAVIGLVVTISTATIVLALGLLVSSSAPFDRAHEQQSGADLVAAFDRTLVTDEQLTAAAAGAEAAAGPFAQLTLDTSQSAQRVGPSLTTVGRADPGGPVDRVDVWEGRWAAAPGEIVLNLVPGTTLVPLGTRIEVPGRPALTVVGFAYSVSASADAWVTPAQAVALQPTASQMLYRFTASATAAEISAGQAAVTAGLPPGALLGAQSYLTVKQHLATEVGVYVPFLVVFGFLGLAVAVLIVANVVGGAVVAGYRDIGMLKALGFSPNQVMGVYLVMVTVPSAAGCVLGTVLGNVVARPLLADAFQVFGAGAVGIDVWVDIAALLGMPAVVALAALVSALRARRLPAAVAISAGSAPRPGRALAVQRWLSGLRLPRSVSLGLGVPFARPARSGLTLAAVVLGVTTVTLAIGVTLSVNAYNSAVRPSHPDRIDVVAGGPALSDGASPKLGGPGATTTLTDAEDEALLRSTPGAELVAAVATKNVNVVGGQQTAMVEFSRGDSAALAPQVTSGHWPDGPGQVAVPSRFLNQRGLALGDTVTVELAGQRTPVRIVGVVLTNNADKIFADWSTLTLLDPAARADTYTVELAPGTDQQAYRAAVEAGDPGLTVLPPRDGTSSQAVVLISSATLLTLVLGAVAALGVFNTVVLNARERRRDLGMLKSIGMTPRQVTVMLVTSMGALGLVGGLIGVPLGILAHRVVAPAMMRAAQSDVFGFVLDVYRAPMAALLALAGIVIAVAGALIPARGAARTPIAAVLRSE</sequence>
<keyword evidence="5 7" id="KW-0472">Membrane</keyword>
<accession>A0A3N2H1Q8</accession>
<dbReference type="GeneID" id="301846539"/>
<dbReference type="GO" id="GO:0022857">
    <property type="term" value="F:transmembrane transporter activity"/>
    <property type="evidence" value="ECO:0007669"/>
    <property type="project" value="TreeGrafter"/>
</dbReference>
<dbReference type="AlphaFoldDB" id="A0A3N2H1Q8"/>
<feature type="domain" description="ABC3 transporter permease C-terminal" evidence="8">
    <location>
        <begin position="646"/>
        <end position="767"/>
    </location>
</feature>
<evidence type="ECO:0000256" key="2">
    <source>
        <dbReference type="ARBA" id="ARBA00022475"/>
    </source>
</evidence>
<gene>
    <name evidence="9" type="ORF">EDD35_5242</name>
</gene>
<protein>
    <submittedName>
        <fullName evidence="9">Putative ABC transport system permease protein</fullName>
    </submittedName>
</protein>
<feature type="transmembrane region" description="Helical" evidence="7">
    <location>
        <begin position="239"/>
        <end position="269"/>
    </location>
</feature>
<evidence type="ECO:0000313" key="10">
    <source>
        <dbReference type="Proteomes" id="UP000274843"/>
    </source>
</evidence>
<reference evidence="9 10" key="1">
    <citation type="submission" date="2018-11" db="EMBL/GenBank/DDBJ databases">
        <title>Sequencing the genomes of 1000 actinobacteria strains.</title>
        <authorList>
            <person name="Klenk H.-P."/>
        </authorList>
    </citation>
    <scope>NUCLEOTIDE SEQUENCE [LARGE SCALE GENOMIC DNA]</scope>
    <source>
        <strain evidence="9 10">DSM 44348</strain>
    </source>
</reference>
<comment type="caution">
    <text evidence="9">The sequence shown here is derived from an EMBL/GenBank/DDBJ whole genome shotgun (WGS) entry which is preliminary data.</text>
</comment>
<keyword evidence="4 7" id="KW-1133">Transmembrane helix</keyword>
<dbReference type="Pfam" id="PF02687">
    <property type="entry name" value="FtsX"/>
    <property type="match status" value="2"/>
</dbReference>
<evidence type="ECO:0000259" key="8">
    <source>
        <dbReference type="Pfam" id="PF02687"/>
    </source>
</evidence>
<feature type="transmembrane region" description="Helical" evidence="7">
    <location>
        <begin position="21"/>
        <end position="41"/>
    </location>
</feature>
<feature type="transmembrane region" description="Helical" evidence="7">
    <location>
        <begin position="686"/>
        <end position="716"/>
    </location>
</feature>
<evidence type="ECO:0000256" key="7">
    <source>
        <dbReference type="SAM" id="Phobius"/>
    </source>
</evidence>
<evidence type="ECO:0000256" key="3">
    <source>
        <dbReference type="ARBA" id="ARBA00022692"/>
    </source>
</evidence>
<feature type="transmembrane region" description="Helical" evidence="7">
    <location>
        <begin position="636"/>
        <end position="665"/>
    </location>
</feature>
<name>A0A3N2H1Q8_9PSEU</name>
<evidence type="ECO:0000256" key="5">
    <source>
        <dbReference type="ARBA" id="ARBA00023136"/>
    </source>
</evidence>
<keyword evidence="2" id="KW-1003">Cell membrane</keyword>
<proteinExistence type="inferred from homology"/>
<evidence type="ECO:0000256" key="1">
    <source>
        <dbReference type="ARBA" id="ARBA00004651"/>
    </source>
</evidence>
<dbReference type="InterPro" id="IPR003838">
    <property type="entry name" value="ABC3_permease_C"/>
</dbReference>
<feature type="transmembrane region" description="Helical" evidence="7">
    <location>
        <begin position="411"/>
        <end position="433"/>
    </location>
</feature>
<dbReference type="RefSeq" id="WP_123685328.1">
    <property type="nucleotide sequence ID" value="NZ_RKHY01000001.1"/>
</dbReference>
<dbReference type="GO" id="GO:0005886">
    <property type="term" value="C:plasma membrane"/>
    <property type="evidence" value="ECO:0007669"/>
    <property type="project" value="UniProtKB-SubCell"/>
</dbReference>
<evidence type="ECO:0000256" key="6">
    <source>
        <dbReference type="ARBA" id="ARBA00038076"/>
    </source>
</evidence>
<organism evidence="9 10">
    <name type="scientific">Amycolatopsis thermoflava</name>
    <dbReference type="NCBI Taxonomy" id="84480"/>
    <lineage>
        <taxon>Bacteria</taxon>
        <taxon>Bacillati</taxon>
        <taxon>Actinomycetota</taxon>
        <taxon>Actinomycetes</taxon>
        <taxon>Pseudonocardiales</taxon>
        <taxon>Pseudonocardiaceae</taxon>
        <taxon>Amycolatopsis</taxon>
        <taxon>Amycolatopsis methanolica group</taxon>
    </lineage>
</organism>
<comment type="subcellular location">
    <subcellularLocation>
        <location evidence="1">Cell membrane</location>
        <topology evidence="1">Multi-pass membrane protein</topology>
    </subcellularLocation>
</comment>
<evidence type="ECO:0000256" key="4">
    <source>
        <dbReference type="ARBA" id="ARBA00022989"/>
    </source>
</evidence>
<dbReference type="InterPro" id="IPR050250">
    <property type="entry name" value="Macrolide_Exporter_MacB"/>
</dbReference>
<feature type="transmembrane region" description="Helical" evidence="7">
    <location>
        <begin position="334"/>
        <end position="354"/>
    </location>
</feature>
<feature type="domain" description="ABC3 transporter permease C-terminal" evidence="8">
    <location>
        <begin position="246"/>
        <end position="363"/>
    </location>
</feature>
<dbReference type="EMBL" id="RKHY01000001">
    <property type="protein sequence ID" value="ROS42841.1"/>
    <property type="molecule type" value="Genomic_DNA"/>
</dbReference>
<keyword evidence="3 7" id="KW-0812">Transmembrane</keyword>
<dbReference type="PANTHER" id="PTHR30572">
    <property type="entry name" value="MEMBRANE COMPONENT OF TRANSPORTER-RELATED"/>
    <property type="match status" value="1"/>
</dbReference>
<feature type="transmembrane region" description="Helical" evidence="7">
    <location>
        <begin position="290"/>
        <end position="314"/>
    </location>
</feature>
<dbReference type="Proteomes" id="UP000274843">
    <property type="component" value="Unassembled WGS sequence"/>
</dbReference>